<dbReference type="PATRIC" id="fig|1365251.3.peg.3887"/>
<sequence>MSKVKNPQEKKRKSYEKDCRNDYGENDKSSRKNIRKGKQRSSQLFRSSSKKLNVLNKRPFDEEFATELDSEIKSSEKLNRQKGFKKISDKPLGKYLSKGKYINKVSTFGG</sequence>
<feature type="region of interest" description="Disordered" evidence="1">
    <location>
        <begin position="1"/>
        <end position="50"/>
    </location>
</feature>
<gene>
    <name evidence="2" type="ORF">N476_22080</name>
</gene>
<feature type="compositionally biased region" description="Polar residues" evidence="1">
    <location>
        <begin position="40"/>
        <end position="50"/>
    </location>
</feature>
<feature type="compositionally biased region" description="Basic and acidic residues" evidence="1">
    <location>
        <begin position="15"/>
        <end position="30"/>
    </location>
</feature>
<evidence type="ECO:0000256" key="1">
    <source>
        <dbReference type="SAM" id="MobiDB-lite"/>
    </source>
</evidence>
<protein>
    <submittedName>
        <fullName evidence="2">Uncharacterized protein</fullName>
    </submittedName>
</protein>
<accession>A0A167D1F3</accession>
<comment type="caution">
    <text evidence="2">The sequence shown here is derived from an EMBL/GenBank/DDBJ whole genome shotgun (WGS) entry which is preliminary data.</text>
</comment>
<reference evidence="2 3" key="1">
    <citation type="submission" date="2013-07" db="EMBL/GenBank/DDBJ databases">
        <title>Comparative Genomic and Metabolomic Analysis of Twelve Strains of Pseudoalteromonas luteoviolacea.</title>
        <authorList>
            <person name="Vynne N.G."/>
            <person name="Mansson M."/>
            <person name="Gram L."/>
        </authorList>
    </citation>
    <scope>NUCLEOTIDE SEQUENCE [LARGE SCALE GENOMIC DNA]</scope>
    <source>
        <strain evidence="2 3">H33</strain>
    </source>
</reference>
<dbReference type="RefSeq" id="WP_063363156.1">
    <property type="nucleotide sequence ID" value="NZ_AUXZ01000092.1"/>
</dbReference>
<dbReference type="Proteomes" id="UP000076503">
    <property type="component" value="Unassembled WGS sequence"/>
</dbReference>
<evidence type="ECO:0000313" key="3">
    <source>
        <dbReference type="Proteomes" id="UP000076503"/>
    </source>
</evidence>
<evidence type="ECO:0000313" key="2">
    <source>
        <dbReference type="EMBL" id="KZN48311.1"/>
    </source>
</evidence>
<dbReference type="AlphaFoldDB" id="A0A167D1F3"/>
<organism evidence="2 3">
    <name type="scientific">Pseudoalteromonas luteoviolacea H33</name>
    <dbReference type="NCBI Taxonomy" id="1365251"/>
    <lineage>
        <taxon>Bacteria</taxon>
        <taxon>Pseudomonadati</taxon>
        <taxon>Pseudomonadota</taxon>
        <taxon>Gammaproteobacteria</taxon>
        <taxon>Alteromonadales</taxon>
        <taxon>Pseudoalteromonadaceae</taxon>
        <taxon>Pseudoalteromonas</taxon>
    </lineage>
</organism>
<dbReference type="OrthoDB" id="8705804at2"/>
<proteinExistence type="predicted"/>
<name>A0A167D1F3_9GAMM</name>
<dbReference type="EMBL" id="AUXZ01000092">
    <property type="protein sequence ID" value="KZN48311.1"/>
    <property type="molecule type" value="Genomic_DNA"/>
</dbReference>